<dbReference type="Pfam" id="PF09728">
    <property type="entry name" value="Taxilin"/>
    <property type="match status" value="1"/>
</dbReference>
<organism evidence="3">
    <name type="scientific">Nyctotherus ovalis</name>
    <name type="common">Ciliate protozoan</name>
    <dbReference type="NCBI Taxonomy" id="70075"/>
    <lineage>
        <taxon>Eukaryota</taxon>
        <taxon>Sar</taxon>
        <taxon>Alveolata</taxon>
        <taxon>Ciliophora</taxon>
        <taxon>Intramacronucleata</taxon>
        <taxon>Armophorea</taxon>
        <taxon>Clevelandellida</taxon>
        <taxon>Nyctotheridae</taxon>
        <taxon>Nyctotherus</taxon>
    </lineage>
</organism>
<evidence type="ECO:0000256" key="2">
    <source>
        <dbReference type="SAM" id="Coils"/>
    </source>
</evidence>
<protein>
    <submittedName>
        <fullName evidence="3">Hypothetical 06</fullName>
    </submittedName>
</protein>
<dbReference type="InterPro" id="IPR026183">
    <property type="entry name" value="Taxilin_fam"/>
</dbReference>
<accession>Q1RQD1</accession>
<evidence type="ECO:0000256" key="1">
    <source>
        <dbReference type="ARBA" id="ARBA00009550"/>
    </source>
</evidence>
<comment type="similarity">
    <text evidence="1">Belongs to the taxilin family.</text>
</comment>
<dbReference type="EMBL" id="AJ965640">
    <property type="protein sequence ID" value="CAI84885.1"/>
    <property type="molecule type" value="mRNA"/>
</dbReference>
<feature type="coiled-coil region" evidence="2">
    <location>
        <begin position="20"/>
        <end position="117"/>
    </location>
</feature>
<evidence type="ECO:0000313" key="3">
    <source>
        <dbReference type="EMBL" id="CAI84885.1"/>
    </source>
</evidence>
<dbReference type="AlphaFoldDB" id="Q1RQD1"/>
<proteinExistence type="evidence at transcript level"/>
<dbReference type="GO" id="GO:0019905">
    <property type="term" value="F:syntaxin binding"/>
    <property type="evidence" value="ECO:0007669"/>
    <property type="project" value="InterPro"/>
</dbReference>
<keyword evidence="2" id="KW-0175">Coiled coil</keyword>
<name>Q1RQD1_NYCOV</name>
<sequence>MIQSKFEEALSESTKEKKEYIRLAQKEQELTAQISMYENNFDRLNDSIRKSGSVFSQFKRELKKKSEMLKTVEQQKADLTQMRERLDLDLATMQEEFKQLQEAKGSLKADCQSLQNQLKNT</sequence>
<reference evidence="3" key="1">
    <citation type="submission" date="2005-04" db="EMBL/GenBank/DDBJ databases">
        <title>The 3' untranslated region of mRNAs from the ciliate Nyctotherus ovalis.</title>
        <authorList>
            <person name="Destables E."/>
            <person name="Thomas N.A."/>
            <person name="Boxma B."/>
            <person name="van Alen T.A."/>
            <person name="van der Staay G.W."/>
            <person name="Hackstein J.H."/>
            <person name="McEwan N.R."/>
        </authorList>
    </citation>
    <scope>NUCLEOTIDE SEQUENCE</scope>
</reference>